<reference evidence="4 5" key="1">
    <citation type="submission" date="2024-05" db="EMBL/GenBank/DDBJ databases">
        <title>Genetic variation in Jamaican populations of the coffee berry borer (Hypothenemus hampei).</title>
        <authorList>
            <person name="Errbii M."/>
            <person name="Myrie A."/>
        </authorList>
    </citation>
    <scope>NUCLEOTIDE SEQUENCE [LARGE SCALE GENOMIC DNA]</scope>
    <source>
        <strain evidence="4">JA-Hopewell-2020-01-JO</strain>
        <tissue evidence="4">Whole body</tissue>
    </source>
</reference>
<dbReference type="Proteomes" id="UP001566132">
    <property type="component" value="Unassembled WGS sequence"/>
</dbReference>
<dbReference type="EMBL" id="JBDJPC010000004">
    <property type="protein sequence ID" value="KAL1506681.1"/>
    <property type="molecule type" value="Genomic_DNA"/>
</dbReference>
<protein>
    <recommendedName>
        <fullName evidence="3">Menorin-like domain-containing protein</fullName>
    </recommendedName>
</protein>
<dbReference type="PANTHER" id="PTHR21184:SF6">
    <property type="entry name" value="CONSERVED PLASMA MEMBRANE PROTEIN"/>
    <property type="match status" value="1"/>
</dbReference>
<evidence type="ECO:0000313" key="5">
    <source>
        <dbReference type="Proteomes" id="UP001566132"/>
    </source>
</evidence>
<keyword evidence="5" id="KW-1185">Reference proteome</keyword>
<comment type="similarity">
    <text evidence="1">Belongs to the menorin family.</text>
</comment>
<name>A0ABD1F053_HYPHA</name>
<keyword evidence="2" id="KW-0732">Signal</keyword>
<feature type="domain" description="Menorin-like" evidence="3">
    <location>
        <begin position="32"/>
        <end position="279"/>
    </location>
</feature>
<dbReference type="Pfam" id="PF10223">
    <property type="entry name" value="Menorin_N"/>
    <property type="match status" value="1"/>
</dbReference>
<evidence type="ECO:0000259" key="3">
    <source>
        <dbReference type="Pfam" id="PF10223"/>
    </source>
</evidence>
<accession>A0ABD1F053</accession>
<feature type="signal peptide" evidence="2">
    <location>
        <begin position="1"/>
        <end position="19"/>
    </location>
</feature>
<dbReference type="PANTHER" id="PTHR21184">
    <property type="entry name" value="MENORIN (DENDRITIC BRANCHING PROTEIN)"/>
    <property type="match status" value="1"/>
</dbReference>
<gene>
    <name evidence="4" type="ORF">ABEB36_006002</name>
</gene>
<organism evidence="4 5">
    <name type="scientific">Hypothenemus hampei</name>
    <name type="common">Coffee berry borer</name>
    <dbReference type="NCBI Taxonomy" id="57062"/>
    <lineage>
        <taxon>Eukaryota</taxon>
        <taxon>Metazoa</taxon>
        <taxon>Ecdysozoa</taxon>
        <taxon>Arthropoda</taxon>
        <taxon>Hexapoda</taxon>
        <taxon>Insecta</taxon>
        <taxon>Pterygota</taxon>
        <taxon>Neoptera</taxon>
        <taxon>Endopterygota</taxon>
        <taxon>Coleoptera</taxon>
        <taxon>Polyphaga</taxon>
        <taxon>Cucujiformia</taxon>
        <taxon>Curculionidae</taxon>
        <taxon>Scolytinae</taxon>
        <taxon>Hypothenemus</taxon>
    </lineage>
</organism>
<evidence type="ECO:0000313" key="4">
    <source>
        <dbReference type="EMBL" id="KAL1506681.1"/>
    </source>
</evidence>
<dbReference type="AlphaFoldDB" id="A0ABD1F053"/>
<comment type="caution">
    <text evidence="4">The sequence shown here is derived from an EMBL/GenBank/DDBJ whole genome shotgun (WGS) entry which is preliminary data.</text>
</comment>
<evidence type="ECO:0000256" key="1">
    <source>
        <dbReference type="ARBA" id="ARBA00044953"/>
    </source>
</evidence>
<feature type="chain" id="PRO_5044854939" description="Menorin-like domain-containing protein" evidence="2">
    <location>
        <begin position="20"/>
        <end position="315"/>
    </location>
</feature>
<sequence>MGFLRVSIVLALWTVAVSGVTVQDYFPTLENNVTQIRWAHAVNNQKFLNNTLYNDAINMIEGDVVFGTLTSDTKTKLPIMAHPPNDTSDLSLADFLAQVLKYDTNENYNATYKGVKLDFKSIEALTSYLAFSNIKTYTDAFPIWINADIFNGPDNGVATVDAKAFFTAVKSVANTSLSLGWATGYNTTNPNITAYDSDQTKQMSDAITENDVSVPITFAVRAVYAAESIESLTGLLKIHDNSTLTIWSSDGDKVNVTNLRSLIFAVGLDKTFIDVPDDLLSQLNLDDTSGASLIKMSWVSLLTALVLFFRNVRYN</sequence>
<evidence type="ECO:0000256" key="2">
    <source>
        <dbReference type="SAM" id="SignalP"/>
    </source>
</evidence>
<dbReference type="InterPro" id="IPR019356">
    <property type="entry name" value="Menorin_dom"/>
</dbReference>
<proteinExistence type="inferred from homology"/>